<evidence type="ECO:0000313" key="1">
    <source>
        <dbReference type="EMBL" id="CAB4893871.1"/>
    </source>
</evidence>
<dbReference type="EMBL" id="CAFBLP010000129">
    <property type="protein sequence ID" value="CAB4893871.1"/>
    <property type="molecule type" value="Genomic_DNA"/>
</dbReference>
<organism evidence="1">
    <name type="scientific">freshwater metagenome</name>
    <dbReference type="NCBI Taxonomy" id="449393"/>
    <lineage>
        <taxon>unclassified sequences</taxon>
        <taxon>metagenomes</taxon>
        <taxon>ecological metagenomes</taxon>
    </lineage>
</organism>
<dbReference type="SUPFAM" id="SSF111331">
    <property type="entry name" value="NAD kinase/diacylglycerol kinase-like"/>
    <property type="match status" value="1"/>
</dbReference>
<proteinExistence type="predicted"/>
<accession>A0A6J7FFB8</accession>
<gene>
    <name evidence="1" type="ORF">UFOPK3376_03038</name>
</gene>
<reference evidence="1" key="1">
    <citation type="submission" date="2020-05" db="EMBL/GenBank/DDBJ databases">
        <authorList>
            <person name="Chiriac C."/>
            <person name="Salcher M."/>
            <person name="Ghai R."/>
            <person name="Kavagutti S V."/>
        </authorList>
    </citation>
    <scope>NUCLEOTIDE SEQUENCE</scope>
</reference>
<dbReference type="AlphaFoldDB" id="A0A6J7FFB8"/>
<dbReference type="Gene3D" id="2.60.200.40">
    <property type="match status" value="1"/>
</dbReference>
<name>A0A6J7FFB8_9ZZZZ</name>
<sequence>MTIRKGQEWGTIAVPSSELVTAHTDAEVRSIVESARRSGQEIPTVGLLGGDLMRTVGGSADPTRFSGGQSVPHLPVDLVHVVVDDSREAWFVAHLVARRSWWHGAITAVMNAQFHRRWDVSPRGHPNDGKVDVVSVSAEMTLQQRWLARSRLALGTHVPHPLITITQRTSTTVELPLPTPLWVDGQRWGSGRHLQIDVEPDAFIVCV</sequence>
<dbReference type="InterPro" id="IPR016064">
    <property type="entry name" value="NAD/diacylglycerol_kinase_sf"/>
</dbReference>
<protein>
    <submittedName>
        <fullName evidence="1">Unannotated protein</fullName>
    </submittedName>
</protein>